<reference evidence="2" key="1">
    <citation type="submission" date="2021-06" db="EMBL/GenBank/DDBJ databases">
        <authorList>
            <person name="Kallberg Y."/>
            <person name="Tangrot J."/>
            <person name="Rosling A."/>
        </authorList>
    </citation>
    <scope>NUCLEOTIDE SEQUENCE</scope>
    <source>
        <strain evidence="2">FL130A</strain>
    </source>
</reference>
<evidence type="ECO:0000256" key="1">
    <source>
        <dbReference type="SAM" id="Phobius"/>
    </source>
</evidence>
<keyword evidence="1" id="KW-0472">Membrane</keyword>
<keyword evidence="1" id="KW-1133">Transmembrane helix</keyword>
<gene>
    <name evidence="2" type="ORF">ALEPTO_LOCUS10837</name>
</gene>
<dbReference type="AlphaFoldDB" id="A0A9N9EMB9"/>
<accession>A0A9N9EMB9</accession>
<feature type="non-terminal residue" evidence="2">
    <location>
        <position position="1"/>
    </location>
</feature>
<keyword evidence="3" id="KW-1185">Reference proteome</keyword>
<keyword evidence="1" id="KW-0812">Transmembrane</keyword>
<dbReference type="Proteomes" id="UP000789508">
    <property type="component" value="Unassembled WGS sequence"/>
</dbReference>
<evidence type="ECO:0000313" key="3">
    <source>
        <dbReference type="Proteomes" id="UP000789508"/>
    </source>
</evidence>
<organism evidence="2 3">
    <name type="scientific">Ambispora leptoticha</name>
    <dbReference type="NCBI Taxonomy" id="144679"/>
    <lineage>
        <taxon>Eukaryota</taxon>
        <taxon>Fungi</taxon>
        <taxon>Fungi incertae sedis</taxon>
        <taxon>Mucoromycota</taxon>
        <taxon>Glomeromycotina</taxon>
        <taxon>Glomeromycetes</taxon>
        <taxon>Archaeosporales</taxon>
        <taxon>Ambisporaceae</taxon>
        <taxon>Ambispora</taxon>
    </lineage>
</organism>
<sequence>NGNLIYLETWVPEQKRKIDLHQQVLAEIKARLGVLEKTGEYHNCGIKKCCAEHDKNENRHHENNELIKANQNLMVGSDFSSAPNSKQINQEEKKQIREYFETKKIFSITLDEDKLVIVYNDKSQEIVEVNNSQLRQIKKIVEKQPNQRLSFSELQDKTVNSSPDNSKLYQGLAIGILSGIILVTLALIFASRKKPSSKKS</sequence>
<evidence type="ECO:0000313" key="2">
    <source>
        <dbReference type="EMBL" id="CAG8680310.1"/>
    </source>
</evidence>
<dbReference type="EMBL" id="CAJVPS010014030">
    <property type="protein sequence ID" value="CAG8680310.1"/>
    <property type="molecule type" value="Genomic_DNA"/>
</dbReference>
<comment type="caution">
    <text evidence="2">The sequence shown here is derived from an EMBL/GenBank/DDBJ whole genome shotgun (WGS) entry which is preliminary data.</text>
</comment>
<feature type="transmembrane region" description="Helical" evidence="1">
    <location>
        <begin position="168"/>
        <end position="190"/>
    </location>
</feature>
<proteinExistence type="predicted"/>
<protein>
    <submittedName>
        <fullName evidence="2">10002_t:CDS:1</fullName>
    </submittedName>
</protein>
<name>A0A9N9EMB9_9GLOM</name>